<dbReference type="AlphaFoldDB" id="A0AAW8Q6Z2"/>
<keyword evidence="2" id="KW-0227">DNA damage</keyword>
<dbReference type="Gene3D" id="3.30.70.270">
    <property type="match status" value="1"/>
</dbReference>
<dbReference type="SUPFAM" id="SSF56672">
    <property type="entry name" value="DNA/RNA polymerases"/>
    <property type="match status" value="1"/>
</dbReference>
<dbReference type="InterPro" id="IPR017961">
    <property type="entry name" value="DNA_pol_Y-fam_little_finger"/>
</dbReference>
<dbReference type="InterPro" id="IPR001126">
    <property type="entry name" value="UmuC"/>
</dbReference>
<proteinExistence type="inferred from homology"/>
<dbReference type="InterPro" id="IPR025188">
    <property type="entry name" value="DUF4113"/>
</dbReference>
<evidence type="ECO:0000256" key="3">
    <source>
        <dbReference type="ARBA" id="ARBA00023199"/>
    </source>
</evidence>
<feature type="domain" description="UmuC" evidence="6">
    <location>
        <begin position="2"/>
        <end position="188"/>
    </location>
</feature>
<organism evidence="7 8">
    <name type="scientific">Vibrio parahaemolyticus</name>
    <dbReference type="NCBI Taxonomy" id="670"/>
    <lineage>
        <taxon>Bacteria</taxon>
        <taxon>Pseudomonadati</taxon>
        <taxon>Pseudomonadota</taxon>
        <taxon>Gammaproteobacteria</taxon>
        <taxon>Vibrionales</taxon>
        <taxon>Vibrionaceae</taxon>
        <taxon>Vibrio</taxon>
    </lineage>
</organism>
<dbReference type="GO" id="GO:0042276">
    <property type="term" value="P:error-prone translesion synthesis"/>
    <property type="evidence" value="ECO:0007669"/>
    <property type="project" value="TreeGrafter"/>
</dbReference>
<dbReference type="Gene3D" id="1.10.150.20">
    <property type="entry name" value="5' to 3' exonuclease, C-terminal subdomain"/>
    <property type="match status" value="1"/>
</dbReference>
<name>A0AAW8Q6Z2_VIBPH</name>
<evidence type="ECO:0000313" key="7">
    <source>
        <dbReference type="EMBL" id="MDS1823850.1"/>
    </source>
</evidence>
<dbReference type="GO" id="GO:0009432">
    <property type="term" value="P:SOS response"/>
    <property type="evidence" value="ECO:0007669"/>
    <property type="project" value="UniProtKB-KW"/>
</dbReference>
<evidence type="ECO:0000256" key="4">
    <source>
        <dbReference type="ARBA" id="ARBA00023204"/>
    </source>
</evidence>
<evidence type="ECO:0000256" key="2">
    <source>
        <dbReference type="ARBA" id="ARBA00022763"/>
    </source>
</evidence>
<dbReference type="InterPro" id="IPR050116">
    <property type="entry name" value="DNA_polymerase-Y"/>
</dbReference>
<protein>
    <submittedName>
        <fullName evidence="7">Y-family DNA polymerase</fullName>
    </submittedName>
</protein>
<reference evidence="7" key="1">
    <citation type="submission" date="2023-06" db="EMBL/GenBank/DDBJ databases">
        <title>Genomic Diversity of Vibrio spp. and Metagenomic Analysis of Pathogens in Florida Gulf Coastal Waters Following Hurricane Ian.</title>
        <authorList>
            <person name="Brumfield K.D."/>
        </authorList>
    </citation>
    <scope>NUCLEOTIDE SEQUENCE</scope>
    <source>
        <strain evidence="7">WBS2B-138</strain>
    </source>
</reference>
<dbReference type="CDD" id="cd01700">
    <property type="entry name" value="PolY_Pol_V_umuC"/>
    <property type="match status" value="1"/>
</dbReference>
<evidence type="ECO:0000256" key="1">
    <source>
        <dbReference type="ARBA" id="ARBA00010945"/>
    </source>
</evidence>
<dbReference type="InterPro" id="IPR043128">
    <property type="entry name" value="Rev_trsase/Diguanyl_cyclase"/>
</dbReference>
<keyword evidence="5" id="KW-0742">SOS response</keyword>
<evidence type="ECO:0000256" key="5">
    <source>
        <dbReference type="ARBA" id="ARBA00023236"/>
    </source>
</evidence>
<dbReference type="Pfam" id="PF11799">
    <property type="entry name" value="IMS_C"/>
    <property type="match status" value="1"/>
</dbReference>
<gene>
    <name evidence="7" type="ORF">QX249_24725</name>
</gene>
<comment type="caution">
    <text evidence="7">The sequence shown here is derived from an EMBL/GenBank/DDBJ whole genome shotgun (WGS) entry which is preliminary data.</text>
</comment>
<dbReference type="GO" id="GO:0003684">
    <property type="term" value="F:damaged DNA binding"/>
    <property type="evidence" value="ECO:0007669"/>
    <property type="project" value="InterPro"/>
</dbReference>
<evidence type="ECO:0000259" key="6">
    <source>
        <dbReference type="PROSITE" id="PS50173"/>
    </source>
</evidence>
<dbReference type="GO" id="GO:0003887">
    <property type="term" value="F:DNA-directed DNA polymerase activity"/>
    <property type="evidence" value="ECO:0007669"/>
    <property type="project" value="TreeGrafter"/>
</dbReference>
<dbReference type="PANTHER" id="PTHR11076">
    <property type="entry name" value="DNA REPAIR POLYMERASE UMUC / TRANSFERASE FAMILY MEMBER"/>
    <property type="match status" value="1"/>
</dbReference>
<dbReference type="Pfam" id="PF00817">
    <property type="entry name" value="IMS"/>
    <property type="match status" value="1"/>
</dbReference>
<keyword evidence="3" id="KW-0741">SOS mutagenesis</keyword>
<dbReference type="PROSITE" id="PS50173">
    <property type="entry name" value="UMUC"/>
    <property type="match status" value="1"/>
</dbReference>
<accession>A0AAW8Q6Z2</accession>
<dbReference type="RefSeq" id="WP_311020940.1">
    <property type="nucleotide sequence ID" value="NZ_JAUHGG010000012.1"/>
</dbReference>
<dbReference type="Gene3D" id="3.40.1170.60">
    <property type="match status" value="1"/>
</dbReference>
<dbReference type="Proteomes" id="UP001253193">
    <property type="component" value="Unassembled WGS sequence"/>
</dbReference>
<comment type="similarity">
    <text evidence="1">Belongs to the DNA polymerase type-Y family.</text>
</comment>
<dbReference type="GO" id="GO:0005829">
    <property type="term" value="C:cytosol"/>
    <property type="evidence" value="ECO:0007669"/>
    <property type="project" value="TreeGrafter"/>
</dbReference>
<dbReference type="InterPro" id="IPR043502">
    <property type="entry name" value="DNA/RNA_pol_sf"/>
</dbReference>
<keyword evidence="4" id="KW-0234">DNA repair</keyword>
<sequence length="418" mass="47241">MFALVDANSFYCSAESVFRPEWRGKPMVVLSNNDGTAVAVNRLAKEAGIPKFQPYFKIKDLCSLKNVIVVSSNYELYATLSMNMMSVIGRFAPTQYIYSIDESFLSFDRTNQAIPDLSEQGRKIRRAVWKECRLPVCVGFGETLTLAKAANQIAKTRKELKGVCLIDSEPFRKDVLSKMPVNDVWGIGRRLSERMKFMGVTSALDLANMPPEKARREFNVNVERTVRELNGVRCLHWDSVASPKKEIFSTRSVGARIRDPESLREAIAKHCATASKKARQQNTLCRTMVVFAGNSPFDDRHIVKRATYRFSYPTADVTAITKAASSLMADIYSPEIDYYKIGVGFVEMVSGEQEQGDLFNPEPNNPKLMSVLDGLNHRFGDKTLFLGAEGIEQKWEMRREMLTPRYTSDWNSLPSIKC</sequence>
<dbReference type="EMBL" id="JAUHGG010000012">
    <property type="protein sequence ID" value="MDS1823850.1"/>
    <property type="molecule type" value="Genomic_DNA"/>
</dbReference>
<dbReference type="GO" id="GO:0006281">
    <property type="term" value="P:DNA repair"/>
    <property type="evidence" value="ECO:0007669"/>
    <property type="project" value="UniProtKB-KW"/>
</dbReference>
<evidence type="ECO:0000313" key="8">
    <source>
        <dbReference type="Proteomes" id="UP001253193"/>
    </source>
</evidence>
<dbReference type="Pfam" id="PF13438">
    <property type="entry name" value="DUF4113"/>
    <property type="match status" value="1"/>
</dbReference>
<dbReference type="PANTHER" id="PTHR11076:SF34">
    <property type="entry name" value="PROTEIN UMUC"/>
    <property type="match status" value="1"/>
</dbReference>